<keyword evidence="7" id="KW-1185">Reference proteome</keyword>
<keyword evidence="2" id="KW-0964">Secreted</keyword>
<dbReference type="InterPro" id="IPR036383">
    <property type="entry name" value="TSP1_rpt_sf"/>
</dbReference>
<keyword evidence="3" id="KW-0732">Signal</keyword>
<dbReference type="InterPro" id="IPR013783">
    <property type="entry name" value="Ig-like_fold"/>
</dbReference>
<reference evidence="6 7" key="1">
    <citation type="journal article" date="2017" name="PLoS Biol.">
        <title>The sea cucumber genome provides insights into morphological evolution and visceral regeneration.</title>
        <authorList>
            <person name="Zhang X."/>
            <person name="Sun L."/>
            <person name="Yuan J."/>
            <person name="Sun Y."/>
            <person name="Gao Y."/>
            <person name="Zhang L."/>
            <person name="Li S."/>
            <person name="Dai H."/>
            <person name="Hamel J.F."/>
            <person name="Liu C."/>
            <person name="Yu Y."/>
            <person name="Liu S."/>
            <person name="Lin W."/>
            <person name="Guo K."/>
            <person name="Jin S."/>
            <person name="Xu P."/>
            <person name="Storey K.B."/>
            <person name="Huan P."/>
            <person name="Zhang T."/>
            <person name="Zhou Y."/>
            <person name="Zhang J."/>
            <person name="Lin C."/>
            <person name="Li X."/>
            <person name="Xing L."/>
            <person name="Huo D."/>
            <person name="Sun M."/>
            <person name="Wang L."/>
            <person name="Mercier A."/>
            <person name="Li F."/>
            <person name="Yang H."/>
            <person name="Xiang J."/>
        </authorList>
    </citation>
    <scope>NUCLEOTIDE SEQUENCE [LARGE SCALE GENOMIC DNA]</scope>
    <source>
        <strain evidence="6">Shaxun</strain>
        <tissue evidence="6">Muscle</tissue>
    </source>
</reference>
<keyword evidence="5" id="KW-1015">Disulfide bond</keyword>
<dbReference type="InterPro" id="IPR036116">
    <property type="entry name" value="FN3_sf"/>
</dbReference>
<evidence type="ECO:0000256" key="1">
    <source>
        <dbReference type="ARBA" id="ARBA00004613"/>
    </source>
</evidence>
<evidence type="ECO:0000256" key="2">
    <source>
        <dbReference type="ARBA" id="ARBA00022525"/>
    </source>
</evidence>
<dbReference type="PANTHER" id="PTHR22906">
    <property type="entry name" value="PROPERDIN"/>
    <property type="match status" value="1"/>
</dbReference>
<dbReference type="SMART" id="SM00209">
    <property type="entry name" value="TSP1"/>
    <property type="match status" value="7"/>
</dbReference>
<dbReference type="Gene3D" id="2.20.100.10">
    <property type="entry name" value="Thrombospondin type-1 (TSP1) repeat"/>
    <property type="match status" value="7"/>
</dbReference>
<dbReference type="InterPro" id="IPR000884">
    <property type="entry name" value="TSP1_rpt"/>
</dbReference>
<name>A0A2G8LNE8_STIJA</name>
<dbReference type="InterPro" id="IPR003961">
    <property type="entry name" value="FN3_dom"/>
</dbReference>
<accession>A0A2G8LNE8</accession>
<comment type="caution">
    <text evidence="6">The sequence shown here is derived from an EMBL/GenBank/DDBJ whole genome shotgun (WGS) entry which is preliminary data.</text>
</comment>
<dbReference type="PRINTS" id="PR01705">
    <property type="entry name" value="TSP1REPEAT"/>
</dbReference>
<dbReference type="AlphaFoldDB" id="A0A2G8LNE8"/>
<gene>
    <name evidence="6" type="ORF">BSL78_01242</name>
</gene>
<evidence type="ECO:0000313" key="7">
    <source>
        <dbReference type="Proteomes" id="UP000230750"/>
    </source>
</evidence>
<dbReference type="Pfam" id="PF00090">
    <property type="entry name" value="TSP_1"/>
    <property type="match status" value="7"/>
</dbReference>
<dbReference type="Gene3D" id="2.60.40.10">
    <property type="entry name" value="Immunoglobulins"/>
    <property type="match status" value="1"/>
</dbReference>
<dbReference type="CDD" id="cd00063">
    <property type="entry name" value="FN3"/>
    <property type="match status" value="1"/>
</dbReference>
<dbReference type="PROSITE" id="PS50092">
    <property type="entry name" value="TSP1"/>
    <property type="match status" value="7"/>
</dbReference>
<evidence type="ECO:0000256" key="3">
    <source>
        <dbReference type="ARBA" id="ARBA00022729"/>
    </source>
</evidence>
<dbReference type="Proteomes" id="UP000230750">
    <property type="component" value="Unassembled WGS sequence"/>
</dbReference>
<comment type="subcellular location">
    <subcellularLocation>
        <location evidence="1">Secreted</location>
    </subcellularLocation>
</comment>
<dbReference type="SUPFAM" id="SSF82895">
    <property type="entry name" value="TSP-1 type 1 repeat"/>
    <property type="match status" value="7"/>
</dbReference>
<dbReference type="OrthoDB" id="446173at2759"/>
<dbReference type="InterPro" id="IPR052065">
    <property type="entry name" value="Compl_asym_regulator"/>
</dbReference>
<evidence type="ECO:0000256" key="4">
    <source>
        <dbReference type="ARBA" id="ARBA00022737"/>
    </source>
</evidence>
<dbReference type="PANTHER" id="PTHR22906:SF43">
    <property type="entry name" value="PROPERDIN"/>
    <property type="match status" value="1"/>
</dbReference>
<dbReference type="FunFam" id="2.20.100.10:FF:000002">
    <property type="entry name" value="Unc-5 netrin receptor C"/>
    <property type="match status" value="3"/>
</dbReference>
<dbReference type="FunFam" id="2.20.100.10:FF:000001">
    <property type="entry name" value="semaphorin-5A isoform X1"/>
    <property type="match status" value="4"/>
</dbReference>
<evidence type="ECO:0000256" key="5">
    <source>
        <dbReference type="ARBA" id="ARBA00023157"/>
    </source>
</evidence>
<dbReference type="EMBL" id="MRZV01000024">
    <property type="protein sequence ID" value="PIK61787.1"/>
    <property type="molecule type" value="Genomic_DNA"/>
</dbReference>
<organism evidence="6 7">
    <name type="scientific">Stichopus japonicus</name>
    <name type="common">Sea cucumber</name>
    <dbReference type="NCBI Taxonomy" id="307972"/>
    <lineage>
        <taxon>Eukaryota</taxon>
        <taxon>Metazoa</taxon>
        <taxon>Echinodermata</taxon>
        <taxon>Eleutherozoa</taxon>
        <taxon>Echinozoa</taxon>
        <taxon>Holothuroidea</taxon>
        <taxon>Aspidochirotacea</taxon>
        <taxon>Aspidochirotida</taxon>
        <taxon>Stichopodidae</taxon>
        <taxon>Apostichopus</taxon>
    </lineage>
</organism>
<protein>
    <submittedName>
        <fullName evidence="6">Putative SCO-spondin-like</fullName>
    </submittedName>
</protein>
<dbReference type="STRING" id="307972.A0A2G8LNE8"/>
<sequence length="771" mass="87298">MLDESNEDLTERTVHFGCGFGTHFDDEDPTQPGFNFPHKAIHCSLGVWNDSTPSCIIPYNMYLYTLETMNYRNVVVWQGDQLQIDFFTKGKSLILKGPYVYKESGEKLENSTLTKYIVKPRGVYSFRAEWRGYPTVEDTGYYYYLDTEKYWDDSEKKWMPRKRYEYFYVQVYGPIDGQWSEWTAWSSCDSTCGDSSRFRSHSCDNPAPENGGDYCPGPWNETEICNVDPCPVDGNWAPWSAWWTCTKSCGGGSQTHTRTCTNPAPVWGGLDCGGESEETTGCNTNPCPIDGGWGSWDDWSACTVQCGGGGTRQRIRYCDDPSPEYGGDYCVGDSYETESCGEQSCKVDGNWAQWSSWNECSVTCGFGVTSRNRTCSDPSPTSGGRDCPGHLIVNNYYQAEDCMELLECPVDGGWTEWPPWTNCSELCGGGFQFRNRSCSNPPPSSDGADCHGNTTETRECNVQPCGDGGWTEWSPWSICSASCLGGVQARSRSCTNPRPGPNGLDCPAKDPISQWRRCNQQPCPVHGRWGQWTNWTSCSASCDGGFRWRNRNCSNPAPLWGGDECRGKELQRKRCSSHLCPVFALTEGIEFIPFDTHINASWSQPLDYVWPILYYNVHIRLQTSKRNSDKTILYNKADGYHYTIYNLSDFKTYATRDNDTFTISLPFLQPFSSYELCISTKYNHTQESLHSELVTVTTLKYAYPAPPTDVRIELADFELEREHKVLIRWTPNPSEDYAEPTGYQVMIRDIRTPWNQGWRTLANVTEEITGV</sequence>
<dbReference type="SUPFAM" id="SSF49265">
    <property type="entry name" value="Fibronectin type III"/>
    <property type="match status" value="1"/>
</dbReference>
<keyword evidence="4" id="KW-0677">Repeat</keyword>
<evidence type="ECO:0000313" key="6">
    <source>
        <dbReference type="EMBL" id="PIK61787.1"/>
    </source>
</evidence>
<proteinExistence type="predicted"/>